<sequence length="40" mass="4037">MTPPSVAGTMSLTAGVVAVQGDVEEHAAAIERAAAARDRE</sequence>
<reference evidence="1 2" key="1">
    <citation type="journal article" date="2019" name="Int. J. Syst. Evol. Microbiol.">
        <title>The Global Catalogue of Microorganisms (GCM) 10K type strain sequencing project: providing services to taxonomists for standard genome sequencing and annotation.</title>
        <authorList>
            <consortium name="The Broad Institute Genomics Platform"/>
            <consortium name="The Broad Institute Genome Sequencing Center for Infectious Disease"/>
            <person name="Wu L."/>
            <person name="Ma J."/>
        </authorList>
    </citation>
    <scope>NUCLEOTIDE SEQUENCE [LARGE SCALE GENOMIC DNA]</scope>
    <source>
        <strain evidence="1 2">LMG 29247</strain>
    </source>
</reference>
<organism evidence="1 2">
    <name type="scientific">Natrinema soli</name>
    <dbReference type="NCBI Taxonomy" id="1930624"/>
    <lineage>
        <taxon>Archaea</taxon>
        <taxon>Methanobacteriati</taxon>
        <taxon>Methanobacteriota</taxon>
        <taxon>Stenosarchaea group</taxon>
        <taxon>Halobacteria</taxon>
        <taxon>Halobacteriales</taxon>
        <taxon>Natrialbaceae</taxon>
        <taxon>Natrinema</taxon>
    </lineage>
</organism>
<name>A0ABD5SQU5_9EURY</name>
<dbReference type="Proteomes" id="UP001596383">
    <property type="component" value="Unassembled WGS sequence"/>
</dbReference>
<proteinExistence type="predicted"/>
<evidence type="ECO:0000313" key="1">
    <source>
        <dbReference type="EMBL" id="MFC6766949.1"/>
    </source>
</evidence>
<accession>A0ABD5SQU5</accession>
<protein>
    <submittedName>
        <fullName evidence="1">Pyridoxal 5'-phosphate synthase glutaminase subunit PdxT</fullName>
    </submittedName>
</protein>
<dbReference type="InterPro" id="IPR002161">
    <property type="entry name" value="PdxT/SNO"/>
</dbReference>
<keyword evidence="2" id="KW-1185">Reference proteome</keyword>
<dbReference type="AlphaFoldDB" id="A0ABD5SQU5"/>
<dbReference type="EMBL" id="JBHSWV010000310">
    <property type="protein sequence ID" value="MFC6766949.1"/>
    <property type="molecule type" value="Genomic_DNA"/>
</dbReference>
<gene>
    <name evidence="1" type="ORF">ACFQE6_18810</name>
</gene>
<comment type="caution">
    <text evidence="1">The sequence shown here is derived from an EMBL/GenBank/DDBJ whole genome shotgun (WGS) entry which is preliminary data.</text>
</comment>
<feature type="non-terminal residue" evidence="1">
    <location>
        <position position="40"/>
    </location>
</feature>
<dbReference type="PROSITE" id="PS51130">
    <property type="entry name" value="PDXT_SNO_2"/>
    <property type="match status" value="1"/>
</dbReference>
<evidence type="ECO:0000313" key="2">
    <source>
        <dbReference type="Proteomes" id="UP001596383"/>
    </source>
</evidence>